<accession>A0A0G4P993</accession>
<dbReference type="EMBL" id="HG793141">
    <property type="protein sequence ID" value="CRL22881.1"/>
    <property type="molecule type" value="Genomic_DNA"/>
</dbReference>
<evidence type="ECO:0000313" key="2">
    <source>
        <dbReference type="Proteomes" id="UP000053732"/>
    </source>
</evidence>
<evidence type="ECO:0000313" key="1">
    <source>
        <dbReference type="EMBL" id="CRL22881.1"/>
    </source>
</evidence>
<gene>
    <name evidence="1" type="ORF">PCAMFM013_S008g000310</name>
</gene>
<proteinExistence type="predicted"/>
<organism evidence="1 2">
    <name type="scientific">Penicillium camemberti (strain FM 013)</name>
    <dbReference type="NCBI Taxonomy" id="1429867"/>
    <lineage>
        <taxon>Eukaryota</taxon>
        <taxon>Fungi</taxon>
        <taxon>Dikarya</taxon>
        <taxon>Ascomycota</taxon>
        <taxon>Pezizomycotina</taxon>
        <taxon>Eurotiomycetes</taxon>
        <taxon>Eurotiomycetidae</taxon>
        <taxon>Eurotiales</taxon>
        <taxon>Aspergillaceae</taxon>
        <taxon>Penicillium</taxon>
    </lineage>
</organism>
<name>A0A0G4P993_PENC3</name>
<sequence>MHLIPAKAYRILVNDSKTCMMQRHLERRAEIGSLVMHSLKCNLTKSSTSD</sequence>
<dbReference type="AlphaFoldDB" id="A0A0G4P993"/>
<dbReference type="Proteomes" id="UP000053732">
    <property type="component" value="Unassembled WGS sequence"/>
</dbReference>
<reference evidence="1 2" key="1">
    <citation type="journal article" date="2014" name="Nat. Commun.">
        <title>Multiple recent horizontal transfers of a large genomic region in cheese making fungi.</title>
        <authorList>
            <person name="Cheeseman K."/>
            <person name="Ropars J."/>
            <person name="Renault P."/>
            <person name="Dupont J."/>
            <person name="Gouzy J."/>
            <person name="Branca A."/>
            <person name="Abraham A.L."/>
            <person name="Ceppi M."/>
            <person name="Conseiller E."/>
            <person name="Debuchy R."/>
            <person name="Malagnac F."/>
            <person name="Goarin A."/>
            <person name="Silar P."/>
            <person name="Lacoste S."/>
            <person name="Sallet E."/>
            <person name="Bensimon A."/>
            <person name="Giraud T."/>
            <person name="Brygoo Y."/>
        </authorList>
    </citation>
    <scope>NUCLEOTIDE SEQUENCE [LARGE SCALE GENOMIC DNA]</scope>
    <source>
        <strain evidence="2">FM 013</strain>
    </source>
</reference>
<protein>
    <submittedName>
        <fullName evidence="1">Str. FM013</fullName>
    </submittedName>
</protein>
<keyword evidence="2" id="KW-1185">Reference proteome</keyword>